<keyword evidence="2" id="KW-1185">Reference proteome</keyword>
<accession>A0A9P7PXH7</accession>
<sequence length="448" mass="51197">MKLHTLQQAAISILGWPIARATAQNRDESSLPPASNHEVLSQEGTVVEWHRVSVTIQQLVQASMASPHQLEKERLLSVMARQNGVWSPNHPRYRLLDALHGFTKFYEWQRADVDRLRQLYVYVSKAQKKLLEDTVSYSSKFTKVEQKLASNQHLCDDIVQASLQYYDLDITELKKHIRDREAEGAQPDGISVAQALKHIVRDWTEEGSRERDKTFACLRRTLEQFFPERNVDNDHVKVLLPGAGLGRLGHEVSRLGGFEVTINEWSMYANAVYRFLETQSTPSSQSFHPFADGWSHHATEENMHRALHFPDVSINERDVLMVEGDFTTVFKAHSDHYDVVLTYFFIDTARNLLSYFDTIKDVLKKGGLWINLGPLLYGTSPVVQLSLEDILTVAEKMGFEFLETDAQCGEPTFDSKPTVRSIEASYTFDCKALTKNAYNAQFWVARKV</sequence>
<dbReference type="Gene3D" id="3.40.50.150">
    <property type="entry name" value="Vaccinia Virus protein VP39"/>
    <property type="match status" value="1"/>
</dbReference>
<dbReference type="AlphaFoldDB" id="A0A9P7PXH7"/>
<dbReference type="SUPFAM" id="SSF53335">
    <property type="entry name" value="S-adenosyl-L-methionine-dependent methyltransferases"/>
    <property type="match status" value="1"/>
</dbReference>
<reference evidence="1 2" key="1">
    <citation type="journal article" date="2020" name="bioRxiv">
        <title>Whole genome comparisons of ergot fungi reveals the divergence and evolution of species within the genus Claviceps are the result of varying mechanisms driving genome evolution and host range expansion.</title>
        <authorList>
            <person name="Wyka S.A."/>
            <person name="Mondo S.J."/>
            <person name="Liu M."/>
            <person name="Dettman J."/>
            <person name="Nalam V."/>
            <person name="Broders K.D."/>
        </authorList>
    </citation>
    <scope>NUCLEOTIDE SEQUENCE [LARGE SCALE GENOMIC DNA]</scope>
    <source>
        <strain evidence="1 2">LM576</strain>
    </source>
</reference>
<dbReference type="EMBL" id="SRQM01000401">
    <property type="protein sequence ID" value="KAG6111123.1"/>
    <property type="molecule type" value="Genomic_DNA"/>
</dbReference>
<dbReference type="GO" id="GO:0008757">
    <property type="term" value="F:S-adenosylmethionine-dependent methyltransferase activity"/>
    <property type="evidence" value="ECO:0007669"/>
    <property type="project" value="InterPro"/>
</dbReference>
<dbReference type="InterPro" id="IPR029063">
    <property type="entry name" value="SAM-dependent_MTases_sf"/>
</dbReference>
<dbReference type="PANTHER" id="PTHR12303">
    <property type="entry name" value="CARNOSINE N-METHYLTRANSFERASE"/>
    <property type="match status" value="1"/>
</dbReference>
<protein>
    <recommendedName>
        <fullName evidence="3">Trehalase</fullName>
    </recommendedName>
</protein>
<dbReference type="SMART" id="SM01296">
    <property type="entry name" value="N2227"/>
    <property type="match status" value="1"/>
</dbReference>
<gene>
    <name evidence="1" type="ORF">E4U13_005066</name>
</gene>
<organism evidence="1 2">
    <name type="scientific">Claviceps humidiphila</name>
    <dbReference type="NCBI Taxonomy" id="1294629"/>
    <lineage>
        <taxon>Eukaryota</taxon>
        <taxon>Fungi</taxon>
        <taxon>Dikarya</taxon>
        <taxon>Ascomycota</taxon>
        <taxon>Pezizomycotina</taxon>
        <taxon>Sordariomycetes</taxon>
        <taxon>Hypocreomycetidae</taxon>
        <taxon>Hypocreales</taxon>
        <taxon>Clavicipitaceae</taxon>
        <taxon>Claviceps</taxon>
    </lineage>
</organism>
<comment type="caution">
    <text evidence="1">The sequence shown here is derived from an EMBL/GenBank/DDBJ whole genome shotgun (WGS) entry which is preliminary data.</text>
</comment>
<dbReference type="Pfam" id="PF07942">
    <property type="entry name" value="CARME"/>
    <property type="match status" value="1"/>
</dbReference>
<evidence type="ECO:0008006" key="3">
    <source>
        <dbReference type="Google" id="ProtNLM"/>
    </source>
</evidence>
<dbReference type="PANTHER" id="PTHR12303:SF13">
    <property type="match status" value="1"/>
</dbReference>
<evidence type="ECO:0000313" key="1">
    <source>
        <dbReference type="EMBL" id="KAG6111123.1"/>
    </source>
</evidence>
<evidence type="ECO:0000313" key="2">
    <source>
        <dbReference type="Proteomes" id="UP000732380"/>
    </source>
</evidence>
<dbReference type="InterPro" id="IPR012901">
    <property type="entry name" value="CARME"/>
</dbReference>
<name>A0A9P7PXH7_9HYPO</name>
<dbReference type="Proteomes" id="UP000732380">
    <property type="component" value="Unassembled WGS sequence"/>
</dbReference>
<proteinExistence type="predicted"/>